<protein>
    <submittedName>
        <fullName evidence="2">Uncharacterized protein</fullName>
    </submittedName>
</protein>
<evidence type="ECO:0000256" key="1">
    <source>
        <dbReference type="SAM" id="Phobius"/>
    </source>
</evidence>
<keyword evidence="1" id="KW-1133">Transmembrane helix</keyword>
<dbReference type="Proteomes" id="UP000011135">
    <property type="component" value="Unassembled WGS sequence"/>
</dbReference>
<feature type="transmembrane region" description="Helical" evidence="1">
    <location>
        <begin position="46"/>
        <end position="65"/>
    </location>
</feature>
<accession>L8JKS7</accession>
<feature type="transmembrane region" description="Helical" evidence="1">
    <location>
        <begin position="118"/>
        <end position="139"/>
    </location>
</feature>
<evidence type="ECO:0000313" key="2">
    <source>
        <dbReference type="EMBL" id="ELR68813.1"/>
    </source>
</evidence>
<sequence>MIKAAWGLSLLAGLSVLLYTYAGLPQKVGYELDNFGDVTATVGKEAFFYVSLAVLVIANFSLYTVSRSLRYKRESINNLMTNWQLSLATVLNFFFIIVWNFIMVVNSGETFNYDNFGYLIYISLGLIVVWVLALPILLMKNQISS</sequence>
<feature type="transmembrane region" description="Helical" evidence="1">
    <location>
        <begin position="85"/>
        <end position="106"/>
    </location>
</feature>
<name>L8JKS7_9BACT</name>
<dbReference type="EMBL" id="AMZN01000092">
    <property type="protein sequence ID" value="ELR68813.1"/>
    <property type="molecule type" value="Genomic_DNA"/>
</dbReference>
<evidence type="ECO:0000313" key="3">
    <source>
        <dbReference type="Proteomes" id="UP000011135"/>
    </source>
</evidence>
<gene>
    <name evidence="2" type="ORF">C900_05826</name>
</gene>
<keyword evidence="1" id="KW-0472">Membrane</keyword>
<reference evidence="2 3" key="1">
    <citation type="submission" date="2012-12" db="EMBL/GenBank/DDBJ databases">
        <title>Genome assembly of Fulvivirga imtechensis AK7.</title>
        <authorList>
            <person name="Nupur N."/>
            <person name="Khatri I."/>
            <person name="Kumar R."/>
            <person name="Subramanian S."/>
            <person name="Pinnaka A."/>
        </authorList>
    </citation>
    <scope>NUCLEOTIDE SEQUENCE [LARGE SCALE GENOMIC DNA]</scope>
    <source>
        <strain evidence="2 3">AK7</strain>
    </source>
</reference>
<dbReference type="STRING" id="1237149.C900_05826"/>
<organism evidence="2 3">
    <name type="scientific">Fulvivirga imtechensis AK7</name>
    <dbReference type="NCBI Taxonomy" id="1237149"/>
    <lineage>
        <taxon>Bacteria</taxon>
        <taxon>Pseudomonadati</taxon>
        <taxon>Bacteroidota</taxon>
        <taxon>Cytophagia</taxon>
        <taxon>Cytophagales</taxon>
        <taxon>Fulvivirgaceae</taxon>
        <taxon>Fulvivirga</taxon>
    </lineage>
</organism>
<comment type="caution">
    <text evidence="2">The sequence shown here is derived from an EMBL/GenBank/DDBJ whole genome shotgun (WGS) entry which is preliminary data.</text>
</comment>
<proteinExistence type="predicted"/>
<keyword evidence="1" id="KW-0812">Transmembrane</keyword>
<dbReference type="AlphaFoldDB" id="L8JKS7"/>
<keyword evidence="3" id="KW-1185">Reference proteome</keyword>